<evidence type="ECO:0000256" key="5">
    <source>
        <dbReference type="ARBA" id="ARBA00023002"/>
    </source>
</evidence>
<dbReference type="EC" id="1.-.-.-" evidence="6"/>
<keyword evidence="9" id="KW-1185">Reference proteome</keyword>
<keyword evidence="2 6" id="KW-0285">Flavoprotein</keyword>
<evidence type="ECO:0000313" key="9">
    <source>
        <dbReference type="Proteomes" id="UP000091857"/>
    </source>
</evidence>
<evidence type="ECO:0000256" key="3">
    <source>
        <dbReference type="ARBA" id="ARBA00022827"/>
    </source>
</evidence>
<evidence type="ECO:0000313" key="8">
    <source>
        <dbReference type="EMBL" id="OAY46984.1"/>
    </source>
</evidence>
<dbReference type="Gramene" id="Manes.06G043300.1.v8.1">
    <property type="protein sequence ID" value="Manes.06G043300.1.v8.1.CDS"/>
    <property type="gene ID" value="Manes.06G043300.v8.1"/>
</dbReference>
<evidence type="ECO:0000256" key="4">
    <source>
        <dbReference type="ARBA" id="ARBA00022857"/>
    </source>
</evidence>
<dbReference type="STRING" id="3983.A0A2C9VMW9"/>
<dbReference type="GO" id="GO:0004497">
    <property type="term" value="F:monooxygenase activity"/>
    <property type="evidence" value="ECO:0000318"/>
    <property type="project" value="GO_Central"/>
</dbReference>
<dbReference type="Pfam" id="PF00743">
    <property type="entry name" value="FMO-like"/>
    <property type="match status" value="1"/>
</dbReference>
<feature type="transmembrane region" description="Helical" evidence="7">
    <location>
        <begin position="238"/>
        <end position="257"/>
    </location>
</feature>
<dbReference type="OMA" id="SHIWYND"/>
<dbReference type="PANTHER" id="PTHR23023">
    <property type="entry name" value="DIMETHYLANILINE MONOOXYGENASE"/>
    <property type="match status" value="1"/>
</dbReference>
<dbReference type="FunFam" id="3.50.50.60:FF:000403">
    <property type="entry name" value="Flavin-containing monooxygenase"/>
    <property type="match status" value="1"/>
</dbReference>
<accession>A0A2C9VMW9</accession>
<keyword evidence="5 6" id="KW-0560">Oxidoreductase</keyword>
<protein>
    <recommendedName>
        <fullName evidence="6">Flavin-containing monooxygenase</fullName>
        <ecNumber evidence="6">1.-.-.-</ecNumber>
    </recommendedName>
</protein>
<keyword evidence="3 6" id="KW-0274">FAD</keyword>
<comment type="cofactor">
    <cofactor evidence="6">
        <name>FAD</name>
        <dbReference type="ChEBI" id="CHEBI:57692"/>
    </cofactor>
</comment>
<dbReference type="AlphaFoldDB" id="A0A2C9VMW9"/>
<reference evidence="9" key="1">
    <citation type="journal article" date="2016" name="Nat. Biotechnol.">
        <title>Sequencing wild and cultivated cassava and related species reveals extensive interspecific hybridization and genetic diversity.</title>
        <authorList>
            <person name="Bredeson J.V."/>
            <person name="Lyons J.B."/>
            <person name="Prochnik S.E."/>
            <person name="Wu G.A."/>
            <person name="Ha C.M."/>
            <person name="Edsinger-Gonzales E."/>
            <person name="Grimwood J."/>
            <person name="Schmutz J."/>
            <person name="Rabbi I.Y."/>
            <person name="Egesi C."/>
            <person name="Nauluvula P."/>
            <person name="Lebot V."/>
            <person name="Ndunguru J."/>
            <person name="Mkamilo G."/>
            <person name="Bart R.S."/>
            <person name="Setter T.L."/>
            <person name="Gleadow R.M."/>
            <person name="Kulakow P."/>
            <person name="Ferguson M.E."/>
            <person name="Rounsley S."/>
            <person name="Rokhsar D.S."/>
        </authorList>
    </citation>
    <scope>NUCLEOTIDE SEQUENCE [LARGE SCALE GENOMIC DNA]</scope>
    <source>
        <strain evidence="9">cv. AM560-2</strain>
    </source>
</reference>
<dbReference type="InterPro" id="IPR020946">
    <property type="entry name" value="Flavin_mOase-like"/>
</dbReference>
<evidence type="ECO:0000256" key="1">
    <source>
        <dbReference type="ARBA" id="ARBA00009183"/>
    </source>
</evidence>
<proteinExistence type="inferred from homology"/>
<dbReference type="FunFam" id="3.50.50.60:FF:000169">
    <property type="entry name" value="Flavin-containing monooxygenase"/>
    <property type="match status" value="1"/>
</dbReference>
<organism evidence="8 9">
    <name type="scientific">Manihot esculenta</name>
    <name type="common">Cassava</name>
    <name type="synonym">Jatropha manihot</name>
    <dbReference type="NCBI Taxonomy" id="3983"/>
    <lineage>
        <taxon>Eukaryota</taxon>
        <taxon>Viridiplantae</taxon>
        <taxon>Streptophyta</taxon>
        <taxon>Embryophyta</taxon>
        <taxon>Tracheophyta</taxon>
        <taxon>Spermatophyta</taxon>
        <taxon>Magnoliopsida</taxon>
        <taxon>eudicotyledons</taxon>
        <taxon>Gunneridae</taxon>
        <taxon>Pentapetalae</taxon>
        <taxon>rosids</taxon>
        <taxon>fabids</taxon>
        <taxon>Malpighiales</taxon>
        <taxon>Euphorbiaceae</taxon>
        <taxon>Crotonoideae</taxon>
        <taxon>Manihoteae</taxon>
        <taxon>Manihot</taxon>
    </lineage>
</organism>
<gene>
    <name evidence="8" type="ORF">MANES_06G043300v8</name>
</gene>
<dbReference type="OrthoDB" id="66881at2759"/>
<dbReference type="Proteomes" id="UP000091857">
    <property type="component" value="Chromosome 6"/>
</dbReference>
<dbReference type="EMBL" id="CM004392">
    <property type="protein sequence ID" value="OAY46984.1"/>
    <property type="molecule type" value="Genomic_DNA"/>
</dbReference>
<keyword evidence="7" id="KW-0812">Transmembrane</keyword>
<name>A0A2C9VMW9_MANES</name>
<dbReference type="InterPro" id="IPR000960">
    <property type="entry name" value="Flavin_mOase"/>
</dbReference>
<dbReference type="Gene3D" id="3.50.50.60">
    <property type="entry name" value="FAD/NAD(P)-binding domain"/>
    <property type="match status" value="2"/>
</dbReference>
<keyword evidence="4" id="KW-0521">NADP</keyword>
<keyword evidence="7" id="KW-1133">Transmembrane helix</keyword>
<dbReference type="InterPro" id="IPR036188">
    <property type="entry name" value="FAD/NAD-bd_sf"/>
</dbReference>
<keyword evidence="6" id="KW-0503">Monooxygenase</keyword>
<evidence type="ECO:0000256" key="2">
    <source>
        <dbReference type="ARBA" id="ARBA00022630"/>
    </source>
</evidence>
<dbReference type="PIRSF" id="PIRSF000332">
    <property type="entry name" value="FMO"/>
    <property type="match status" value="1"/>
</dbReference>
<comment type="similarity">
    <text evidence="1 6">Belongs to the FMO family.</text>
</comment>
<dbReference type="GO" id="GO:0004499">
    <property type="term" value="F:N,N-dimethylaniline monooxygenase activity"/>
    <property type="evidence" value="ECO:0007669"/>
    <property type="project" value="InterPro"/>
</dbReference>
<dbReference type="SUPFAM" id="SSF51905">
    <property type="entry name" value="FAD/NAD(P)-binding domain"/>
    <property type="match status" value="2"/>
</dbReference>
<evidence type="ECO:0000256" key="6">
    <source>
        <dbReference type="RuleBase" id="RU361177"/>
    </source>
</evidence>
<keyword evidence="7" id="KW-0472">Membrane</keyword>
<dbReference type="GO" id="GO:0050660">
    <property type="term" value="F:flavin adenine dinucleotide binding"/>
    <property type="evidence" value="ECO:0007669"/>
    <property type="project" value="InterPro"/>
</dbReference>
<dbReference type="GO" id="GO:0050661">
    <property type="term" value="F:NADP binding"/>
    <property type="evidence" value="ECO:0007669"/>
    <property type="project" value="InterPro"/>
</dbReference>
<dbReference type="InterPro" id="IPR050346">
    <property type="entry name" value="FMO-like"/>
</dbReference>
<dbReference type="PROSITE" id="PS51257">
    <property type="entry name" value="PROKAR_LIPOPROTEIN"/>
    <property type="match status" value="1"/>
</dbReference>
<evidence type="ECO:0000256" key="7">
    <source>
        <dbReference type="SAM" id="Phobius"/>
    </source>
</evidence>
<sequence length="518" mass="58821">MENRVAIIGAGASGLVACKYTLNKGLTPIVFEAEETIGGVWARTIDSTRLQNTQQAYQFSDFPWPSSVQDLHPTHTQVMEYLESYAHHFKIFPCIKFNSRVISLNYVGESFEAMESWHLWSGTGKGFGSKGKWLVKVQHTRTCSIEEYHVEFVILCIGQFSGLPNIPEFPPDAGPQVFKGKVMHSNNFSAFHNLGVENFVKGKKVAVIGSFKSAVDIAAECANTNGVNFPCTMIQRNAHWFLPTGLLSVYLLGFLYFNRFSELLVHKPGETILFSFLVTLLSPLRWVISKFMESYVKWNLPLKKYGMLPKFRFDEDISSCQIALLPEKFFDKVEEGSIIIKNSQSFRFCREGLVIKGEAQPLETDIVIFATGFKGYEKLMNIFESSVFQDCIKATTPLLLYRQILHPRIPQLAIIGFNESFSTLGNSELKSLWIANFLDGKLELPCIKDMEKEAKMWGDHIKQSTGRYFKRGCIGNSNIWYNDQLCKDMGYNPRRKKGFLSDLFLPYAPADYGDLTIK</sequence>
<feature type="transmembrane region" description="Helical" evidence="7">
    <location>
        <begin position="269"/>
        <end position="288"/>
    </location>
</feature>
<comment type="caution">
    <text evidence="8">The sequence shown here is derived from an EMBL/GenBank/DDBJ whole genome shotgun (WGS) entry which is preliminary data.</text>
</comment>